<evidence type="ECO:0000256" key="1">
    <source>
        <dbReference type="SAM" id="Phobius"/>
    </source>
</evidence>
<name>A0AA92L7N7_9FIRM</name>
<keyword evidence="2" id="KW-0732">Signal</keyword>
<keyword evidence="1" id="KW-1133">Transmembrane helix</keyword>
<dbReference type="AlphaFoldDB" id="A0AA92L7N7"/>
<accession>A0AA92L7N7</accession>
<proteinExistence type="predicted"/>
<sequence length="247" mass="26884">MRQRIKRIFAYLLASVLALCGPAALAVTYEGGSDWQVTFTDTLESNFEPADMATNMSDVIGKLQAGDSAIFTIKLVNTNSKSTDWYMRNEVIASMEDNNSVAEGGAYSYKLTYKDKNGKEKVFFDSDAVGGENTGEAGEGLHGATGALKDYFYLDTLATNQSGVVTLRVALDEESINNVYQDSLADLQMQFAVELSTDNTRNNNRTQVVRTGDDTDLLPLYAAMAVSGIVLLVLGVYSMKKDKKRGG</sequence>
<evidence type="ECO:0000313" key="3">
    <source>
        <dbReference type="EMBL" id="QQR30092.1"/>
    </source>
</evidence>
<feature type="chain" id="PRO_5041730994" description="Sortase B protein-sorting domain-containing protein" evidence="2">
    <location>
        <begin position="27"/>
        <end position="247"/>
    </location>
</feature>
<dbReference type="Proteomes" id="UP000596035">
    <property type="component" value="Chromosome"/>
</dbReference>
<feature type="transmembrane region" description="Helical" evidence="1">
    <location>
        <begin position="218"/>
        <end position="237"/>
    </location>
</feature>
<dbReference type="EMBL" id="CP065321">
    <property type="protein sequence ID" value="QQR30092.1"/>
    <property type="molecule type" value="Genomic_DNA"/>
</dbReference>
<protein>
    <recommendedName>
        <fullName evidence="5">Sortase B protein-sorting domain-containing protein</fullName>
    </recommendedName>
</protein>
<evidence type="ECO:0000313" key="4">
    <source>
        <dbReference type="Proteomes" id="UP000596035"/>
    </source>
</evidence>
<dbReference type="RefSeq" id="WP_066541486.1">
    <property type="nucleotide sequence ID" value="NZ_CAJTCQ010000003.1"/>
</dbReference>
<feature type="signal peptide" evidence="2">
    <location>
        <begin position="1"/>
        <end position="26"/>
    </location>
</feature>
<keyword evidence="1" id="KW-0472">Membrane</keyword>
<gene>
    <name evidence="3" type="ORF">I5Q82_19225</name>
</gene>
<keyword evidence="1" id="KW-0812">Transmembrane</keyword>
<evidence type="ECO:0008006" key="5">
    <source>
        <dbReference type="Google" id="ProtNLM"/>
    </source>
</evidence>
<evidence type="ECO:0000256" key="2">
    <source>
        <dbReference type="SAM" id="SignalP"/>
    </source>
</evidence>
<reference evidence="3 4" key="1">
    <citation type="submission" date="2020-11" db="EMBL/GenBank/DDBJ databases">
        <title>Closed and high quality bacterial genomes of the OMM12 community.</title>
        <authorList>
            <person name="Marbouty M."/>
            <person name="Lamy-Besnier Q."/>
            <person name="Debarbieux L."/>
            <person name="Koszul R."/>
        </authorList>
    </citation>
    <scope>NUCLEOTIDE SEQUENCE [LARGE SCALE GENOMIC DNA]</scope>
    <source>
        <strain evidence="3 4">KB18</strain>
    </source>
</reference>
<organism evidence="3 4">
    <name type="scientific">Acutalibacter muris</name>
    <dbReference type="NCBI Taxonomy" id="1796620"/>
    <lineage>
        <taxon>Bacteria</taxon>
        <taxon>Bacillati</taxon>
        <taxon>Bacillota</taxon>
        <taxon>Clostridia</taxon>
        <taxon>Eubacteriales</taxon>
        <taxon>Acutalibacteraceae</taxon>
        <taxon>Acutalibacter</taxon>
    </lineage>
</organism>